<keyword evidence="3" id="KW-1185">Reference proteome</keyword>
<evidence type="ECO:0000259" key="1">
    <source>
        <dbReference type="PROSITE" id="PS50263"/>
    </source>
</evidence>
<dbReference type="EMBL" id="BSUZ01000001">
    <property type="protein sequence ID" value="GMA86749.1"/>
    <property type="molecule type" value="Genomic_DNA"/>
</dbReference>
<dbReference type="PROSITE" id="PS50263">
    <property type="entry name" value="CN_HYDROLASE"/>
    <property type="match status" value="1"/>
</dbReference>
<comment type="caution">
    <text evidence="2">The sequence shown here is derived from an EMBL/GenBank/DDBJ whole genome shotgun (WGS) entry which is preliminary data.</text>
</comment>
<sequence>MTFRSAYHHGFARVAACSPRTAVADPAANAEALLVSARACHDDGVAVAVFPELGLSGYAIDDLLLQDALLDAVEAALQQVVEASAHCCRCSWSGRRCGTATGW</sequence>
<dbReference type="Gene3D" id="3.60.110.10">
    <property type="entry name" value="Carbon-nitrogen hydrolase"/>
    <property type="match status" value="1"/>
</dbReference>
<protein>
    <recommendedName>
        <fullName evidence="1">CN hydrolase domain-containing protein</fullName>
    </recommendedName>
</protein>
<dbReference type="InterPro" id="IPR003010">
    <property type="entry name" value="C-N_Hydrolase"/>
</dbReference>
<evidence type="ECO:0000313" key="2">
    <source>
        <dbReference type="EMBL" id="GMA86749.1"/>
    </source>
</evidence>
<dbReference type="InterPro" id="IPR036526">
    <property type="entry name" value="C-N_Hydrolase_sf"/>
</dbReference>
<dbReference type="Proteomes" id="UP001157017">
    <property type="component" value="Unassembled WGS sequence"/>
</dbReference>
<gene>
    <name evidence="2" type="ORF">GCM10025868_19990</name>
</gene>
<accession>A0ABQ6JI15</accession>
<organism evidence="2 3">
    <name type="scientific">Angustibacter aerolatus</name>
    <dbReference type="NCBI Taxonomy" id="1162965"/>
    <lineage>
        <taxon>Bacteria</taxon>
        <taxon>Bacillati</taxon>
        <taxon>Actinomycetota</taxon>
        <taxon>Actinomycetes</taxon>
        <taxon>Kineosporiales</taxon>
        <taxon>Kineosporiaceae</taxon>
    </lineage>
</organism>
<feature type="domain" description="CN hydrolase" evidence="1">
    <location>
        <begin position="12"/>
        <end position="103"/>
    </location>
</feature>
<dbReference type="SUPFAM" id="SSF56317">
    <property type="entry name" value="Carbon-nitrogen hydrolase"/>
    <property type="match status" value="1"/>
</dbReference>
<reference evidence="3" key="1">
    <citation type="journal article" date="2019" name="Int. J. Syst. Evol. Microbiol.">
        <title>The Global Catalogue of Microorganisms (GCM) 10K type strain sequencing project: providing services to taxonomists for standard genome sequencing and annotation.</title>
        <authorList>
            <consortium name="The Broad Institute Genomics Platform"/>
            <consortium name="The Broad Institute Genome Sequencing Center for Infectious Disease"/>
            <person name="Wu L."/>
            <person name="Ma J."/>
        </authorList>
    </citation>
    <scope>NUCLEOTIDE SEQUENCE [LARGE SCALE GENOMIC DNA]</scope>
    <source>
        <strain evidence="3">NBRC 108730</strain>
    </source>
</reference>
<proteinExistence type="predicted"/>
<name>A0ABQ6JI15_9ACTN</name>
<evidence type="ECO:0000313" key="3">
    <source>
        <dbReference type="Proteomes" id="UP001157017"/>
    </source>
</evidence>